<name>A0A7J6V400_THATH</name>
<feature type="transmembrane region" description="Helical" evidence="1">
    <location>
        <begin position="123"/>
        <end position="146"/>
    </location>
</feature>
<evidence type="ECO:0000313" key="2">
    <source>
        <dbReference type="EMBL" id="KAF5178990.1"/>
    </source>
</evidence>
<keyword evidence="1" id="KW-0472">Membrane</keyword>
<dbReference type="PANTHER" id="PTHR33133">
    <property type="entry name" value="OS08G0107100 PROTEIN-RELATED"/>
    <property type="match status" value="1"/>
</dbReference>
<feature type="transmembrane region" description="Helical" evidence="1">
    <location>
        <begin position="44"/>
        <end position="77"/>
    </location>
</feature>
<keyword evidence="3" id="KW-1185">Reference proteome</keyword>
<evidence type="ECO:0000313" key="3">
    <source>
        <dbReference type="Proteomes" id="UP000554482"/>
    </source>
</evidence>
<protein>
    <recommendedName>
        <fullName evidence="4">Transmembrane protein</fullName>
    </recommendedName>
</protein>
<reference evidence="2 3" key="1">
    <citation type="submission" date="2020-06" db="EMBL/GenBank/DDBJ databases">
        <title>Transcriptomic and genomic resources for Thalictrum thalictroides and T. hernandezii: Facilitating candidate gene discovery in an emerging model plant lineage.</title>
        <authorList>
            <person name="Arias T."/>
            <person name="Riano-Pachon D.M."/>
            <person name="Di Stilio V.S."/>
        </authorList>
    </citation>
    <scope>NUCLEOTIDE SEQUENCE [LARGE SCALE GENOMIC DNA]</scope>
    <source>
        <strain evidence="3">cv. WT478/WT964</strain>
        <tissue evidence="2">Leaves</tissue>
    </source>
</reference>
<feature type="transmembrane region" description="Helical" evidence="1">
    <location>
        <begin position="20"/>
        <end position="38"/>
    </location>
</feature>
<comment type="caution">
    <text evidence="2">The sequence shown here is derived from an EMBL/GenBank/DDBJ whole genome shotgun (WGS) entry which is preliminary data.</text>
</comment>
<organism evidence="2 3">
    <name type="scientific">Thalictrum thalictroides</name>
    <name type="common">Rue-anemone</name>
    <name type="synonym">Anemone thalictroides</name>
    <dbReference type="NCBI Taxonomy" id="46969"/>
    <lineage>
        <taxon>Eukaryota</taxon>
        <taxon>Viridiplantae</taxon>
        <taxon>Streptophyta</taxon>
        <taxon>Embryophyta</taxon>
        <taxon>Tracheophyta</taxon>
        <taxon>Spermatophyta</taxon>
        <taxon>Magnoliopsida</taxon>
        <taxon>Ranunculales</taxon>
        <taxon>Ranunculaceae</taxon>
        <taxon>Thalictroideae</taxon>
        <taxon>Thalictrum</taxon>
    </lineage>
</organism>
<evidence type="ECO:0000256" key="1">
    <source>
        <dbReference type="SAM" id="Phobius"/>
    </source>
</evidence>
<evidence type="ECO:0008006" key="4">
    <source>
        <dbReference type="Google" id="ProtNLM"/>
    </source>
</evidence>
<dbReference type="PANTHER" id="PTHR33133:SF1">
    <property type="entry name" value="EXPRESSED PROTEIN-RELATED"/>
    <property type="match status" value="1"/>
</dbReference>
<keyword evidence="1" id="KW-0812">Transmembrane</keyword>
<dbReference type="AlphaFoldDB" id="A0A7J6V400"/>
<gene>
    <name evidence="2" type="ORF">FRX31_031418</name>
</gene>
<sequence>MSKNFSDELQSVMDILKEAVKLPQSFFMLVSPLFLLVILTKKSIVVLTIGTVLILLAICLYMYLALVWMLSIVISVLEDCYGLQAFGKGAQLLKGRKVVGFGLTFVLMILIGVNVLVSNIMISTIAMAFAVLLKMFSMMVYTVFYFDCKQSHGEEIELEENIEYAQVSTLPVVVDL</sequence>
<dbReference type="Proteomes" id="UP000554482">
    <property type="component" value="Unassembled WGS sequence"/>
</dbReference>
<accession>A0A7J6V400</accession>
<dbReference type="OrthoDB" id="777403at2759"/>
<feature type="transmembrane region" description="Helical" evidence="1">
    <location>
        <begin position="98"/>
        <end position="117"/>
    </location>
</feature>
<keyword evidence="1" id="KW-1133">Transmembrane helix</keyword>
<proteinExistence type="predicted"/>
<dbReference type="EMBL" id="JABWDY010039343">
    <property type="protein sequence ID" value="KAF5178990.1"/>
    <property type="molecule type" value="Genomic_DNA"/>
</dbReference>